<keyword evidence="3" id="KW-0210">Decarboxylase</keyword>
<dbReference type="InterPro" id="IPR002724">
    <property type="entry name" value="Pyruvoyl-dep_arg_deCO2ase"/>
</dbReference>
<dbReference type="EMBL" id="DF237423">
    <property type="protein sequence ID" value="GAQ88968.1"/>
    <property type="molecule type" value="Genomic_DNA"/>
</dbReference>
<evidence type="ECO:0000313" key="9">
    <source>
        <dbReference type="Proteomes" id="UP000054558"/>
    </source>
</evidence>
<dbReference type="SUPFAM" id="SSF56271">
    <property type="entry name" value="Pyruvoyl-dependent histidine and arginine decarboxylases"/>
    <property type="match status" value="1"/>
</dbReference>
<name>A0A1Y1ILI1_KLENI</name>
<dbReference type="Pfam" id="PF01862">
    <property type="entry name" value="PvlArgDC"/>
    <property type="match status" value="1"/>
</dbReference>
<accession>A0A1Y1ILI1</accession>
<dbReference type="EC" id="4.1.1.19" evidence="2"/>
<evidence type="ECO:0000256" key="1">
    <source>
        <dbReference type="ARBA" id="ARBA00001928"/>
    </source>
</evidence>
<proteinExistence type="predicted"/>
<keyword evidence="4" id="KW-0456">Lyase</keyword>
<dbReference type="AlphaFoldDB" id="A0A1Y1ILI1"/>
<dbReference type="PANTHER" id="PTHR40438">
    <property type="entry name" value="PYRUVOYL-DEPENDENT ARGININE DECARBOXYLASE"/>
    <property type="match status" value="1"/>
</dbReference>
<evidence type="ECO:0000256" key="5">
    <source>
        <dbReference type="ARBA" id="ARBA00023317"/>
    </source>
</evidence>
<keyword evidence="9" id="KW-1185">Reference proteome</keyword>
<evidence type="ECO:0000256" key="6">
    <source>
        <dbReference type="ARBA" id="ARBA00049309"/>
    </source>
</evidence>
<dbReference type="STRING" id="105231.A0A1Y1ILI1"/>
<evidence type="ECO:0000256" key="4">
    <source>
        <dbReference type="ARBA" id="ARBA00023239"/>
    </source>
</evidence>
<keyword evidence="5" id="KW-0670">Pyruvate</keyword>
<evidence type="ECO:0000313" key="8">
    <source>
        <dbReference type="EMBL" id="GAQ88968.1"/>
    </source>
</evidence>
<gene>
    <name evidence="8" type="ORF">KFL_004740080</name>
</gene>
<feature type="compositionally biased region" description="Basic and acidic residues" evidence="7">
    <location>
        <begin position="45"/>
        <end position="59"/>
    </location>
</feature>
<comment type="catalytic activity">
    <reaction evidence="6">
        <text>L-arginine + H(+) = agmatine + CO2</text>
        <dbReference type="Rhea" id="RHEA:17641"/>
        <dbReference type="ChEBI" id="CHEBI:15378"/>
        <dbReference type="ChEBI" id="CHEBI:16526"/>
        <dbReference type="ChEBI" id="CHEBI:32682"/>
        <dbReference type="ChEBI" id="CHEBI:58145"/>
        <dbReference type="EC" id="4.1.1.19"/>
    </reaction>
</comment>
<dbReference type="OMA" id="PFGSEMK"/>
<evidence type="ECO:0000256" key="2">
    <source>
        <dbReference type="ARBA" id="ARBA00012426"/>
    </source>
</evidence>
<organism evidence="8 9">
    <name type="scientific">Klebsormidium nitens</name>
    <name type="common">Green alga</name>
    <name type="synonym">Ulothrix nitens</name>
    <dbReference type="NCBI Taxonomy" id="105231"/>
    <lineage>
        <taxon>Eukaryota</taxon>
        <taxon>Viridiplantae</taxon>
        <taxon>Streptophyta</taxon>
        <taxon>Klebsormidiophyceae</taxon>
        <taxon>Klebsormidiales</taxon>
        <taxon>Klebsormidiaceae</taxon>
        <taxon>Klebsormidium</taxon>
    </lineage>
</organism>
<protein>
    <recommendedName>
        <fullName evidence="2">arginine decarboxylase</fullName>
        <ecNumber evidence="2">4.1.1.19</ecNumber>
    </recommendedName>
</protein>
<dbReference type="OrthoDB" id="1924741at2759"/>
<dbReference type="Proteomes" id="UP000054558">
    <property type="component" value="Unassembled WGS sequence"/>
</dbReference>
<reference evidence="8 9" key="1">
    <citation type="journal article" date="2014" name="Nat. Commun.">
        <title>Klebsormidium flaccidum genome reveals primary factors for plant terrestrial adaptation.</title>
        <authorList>
            <person name="Hori K."/>
            <person name="Maruyama F."/>
            <person name="Fujisawa T."/>
            <person name="Togashi T."/>
            <person name="Yamamoto N."/>
            <person name="Seo M."/>
            <person name="Sato S."/>
            <person name="Yamada T."/>
            <person name="Mori H."/>
            <person name="Tajima N."/>
            <person name="Moriyama T."/>
            <person name="Ikeuchi M."/>
            <person name="Watanabe M."/>
            <person name="Wada H."/>
            <person name="Kobayashi K."/>
            <person name="Saito M."/>
            <person name="Masuda T."/>
            <person name="Sasaki-Sekimoto Y."/>
            <person name="Mashiguchi K."/>
            <person name="Awai K."/>
            <person name="Shimojima M."/>
            <person name="Masuda S."/>
            <person name="Iwai M."/>
            <person name="Nobusawa T."/>
            <person name="Narise T."/>
            <person name="Kondo S."/>
            <person name="Saito H."/>
            <person name="Sato R."/>
            <person name="Murakawa M."/>
            <person name="Ihara Y."/>
            <person name="Oshima-Yamada Y."/>
            <person name="Ohtaka K."/>
            <person name="Satoh M."/>
            <person name="Sonobe K."/>
            <person name="Ishii M."/>
            <person name="Ohtani R."/>
            <person name="Kanamori-Sato M."/>
            <person name="Honoki R."/>
            <person name="Miyazaki D."/>
            <person name="Mochizuki H."/>
            <person name="Umetsu J."/>
            <person name="Higashi K."/>
            <person name="Shibata D."/>
            <person name="Kamiya Y."/>
            <person name="Sato N."/>
            <person name="Nakamura Y."/>
            <person name="Tabata S."/>
            <person name="Ida S."/>
            <person name="Kurokawa K."/>
            <person name="Ohta H."/>
        </authorList>
    </citation>
    <scope>NUCLEOTIDE SEQUENCE [LARGE SCALE GENOMIC DNA]</scope>
    <source>
        <strain evidence="8 9">NIES-2285</strain>
    </source>
</reference>
<feature type="region of interest" description="Disordered" evidence="7">
    <location>
        <begin position="1"/>
        <end position="69"/>
    </location>
</feature>
<comment type="cofactor">
    <cofactor evidence="1">
        <name>pyruvate</name>
        <dbReference type="ChEBI" id="CHEBI:15361"/>
    </cofactor>
</comment>
<dbReference type="InterPro" id="IPR016105">
    <property type="entry name" value="Pyr-dep_his/arg-deCO2ase_sand"/>
</dbReference>
<dbReference type="InterPro" id="IPR016104">
    <property type="entry name" value="Pyr-dep_his/arg-deCO2ase"/>
</dbReference>
<sequence>MPRHRATPGPTSNTRTGGRKGTMPEPPADLPKEEEPQPTDEEQPADTKEDNANGKRSAEGEASGGTMVGLKRQKMASGRHGLVVVPRIPYQYFVTKGFGDTDEGAGSDPYETGSYDMALEMAKIHQFNILQYTSVLPPEAHETPLENAEPNFMHGAVLETIMSVMHGTKGDRICAGIGRIHVRRKKDKFVIGGYAAEYKGHACAADATKSLQDDLRGIVERRYDTNEYESFGEDYTVQEHEVKKGYGTVLAAICFTSYIMPEIV</sequence>
<dbReference type="GO" id="GO:0008792">
    <property type="term" value="F:arginine decarboxylase activity"/>
    <property type="evidence" value="ECO:0007669"/>
    <property type="project" value="UniProtKB-EC"/>
</dbReference>
<dbReference type="SFLD" id="SFLDG01170">
    <property type="entry name" value="Pyruvoyl-dependent_arginine_de"/>
    <property type="match status" value="1"/>
</dbReference>
<dbReference type="GO" id="GO:0006527">
    <property type="term" value="P:L-arginine catabolic process"/>
    <property type="evidence" value="ECO:0007669"/>
    <property type="project" value="InterPro"/>
</dbReference>
<dbReference type="PANTHER" id="PTHR40438:SF1">
    <property type="entry name" value="PYRUVOYL-DEPENDENT ARGININE DECARBOXYLASE"/>
    <property type="match status" value="1"/>
</dbReference>
<evidence type="ECO:0000256" key="3">
    <source>
        <dbReference type="ARBA" id="ARBA00022793"/>
    </source>
</evidence>
<dbReference type="Gene3D" id="3.50.20.10">
    <property type="entry name" value="Pyruvoyl-Dependent Histidine Decarboxylase, subunit B"/>
    <property type="match status" value="1"/>
</dbReference>
<evidence type="ECO:0000256" key="7">
    <source>
        <dbReference type="SAM" id="MobiDB-lite"/>
    </source>
</evidence>